<organism evidence="1 2">
    <name type="scientific">Elysia marginata</name>
    <dbReference type="NCBI Taxonomy" id="1093978"/>
    <lineage>
        <taxon>Eukaryota</taxon>
        <taxon>Metazoa</taxon>
        <taxon>Spiralia</taxon>
        <taxon>Lophotrochozoa</taxon>
        <taxon>Mollusca</taxon>
        <taxon>Gastropoda</taxon>
        <taxon>Heterobranchia</taxon>
        <taxon>Euthyneura</taxon>
        <taxon>Panpulmonata</taxon>
        <taxon>Sacoglossa</taxon>
        <taxon>Placobranchoidea</taxon>
        <taxon>Plakobranchidae</taxon>
        <taxon>Elysia</taxon>
    </lineage>
</organism>
<reference evidence="1 2" key="1">
    <citation type="journal article" date="2021" name="Elife">
        <title>Chloroplast acquisition without the gene transfer in kleptoplastic sea slugs, Plakobranchus ocellatus.</title>
        <authorList>
            <person name="Maeda T."/>
            <person name="Takahashi S."/>
            <person name="Yoshida T."/>
            <person name="Shimamura S."/>
            <person name="Takaki Y."/>
            <person name="Nagai Y."/>
            <person name="Toyoda A."/>
            <person name="Suzuki Y."/>
            <person name="Arimoto A."/>
            <person name="Ishii H."/>
            <person name="Satoh N."/>
            <person name="Nishiyama T."/>
            <person name="Hasebe M."/>
            <person name="Maruyama T."/>
            <person name="Minagawa J."/>
            <person name="Obokata J."/>
            <person name="Shigenobu S."/>
        </authorList>
    </citation>
    <scope>NUCLEOTIDE SEQUENCE [LARGE SCALE GENOMIC DNA]</scope>
</reference>
<keyword evidence="2" id="KW-1185">Reference proteome</keyword>
<gene>
    <name evidence="1" type="ORF">ElyMa_006679200</name>
</gene>
<dbReference type="Proteomes" id="UP000762676">
    <property type="component" value="Unassembled WGS sequence"/>
</dbReference>
<sequence length="91" mass="10341">MMNVEAYNSFSNVGSDHRVVCMKLKLRLRFSKLTKKTRYDWTRLSNSPDIQVNYTVILKNRFQVPGEEAKSGNSDFVEGSKLAMGECACEA</sequence>
<evidence type="ECO:0000313" key="2">
    <source>
        <dbReference type="Proteomes" id="UP000762676"/>
    </source>
</evidence>
<evidence type="ECO:0000313" key="1">
    <source>
        <dbReference type="EMBL" id="GFS11702.1"/>
    </source>
</evidence>
<comment type="caution">
    <text evidence="1">The sequence shown here is derived from an EMBL/GenBank/DDBJ whole genome shotgun (WGS) entry which is preliminary data.</text>
</comment>
<dbReference type="EMBL" id="BMAT01013380">
    <property type="protein sequence ID" value="GFS11702.1"/>
    <property type="molecule type" value="Genomic_DNA"/>
</dbReference>
<accession>A0AAV4IN69</accession>
<proteinExistence type="predicted"/>
<name>A0AAV4IN69_9GAST</name>
<protein>
    <submittedName>
        <fullName evidence="1">Uncharacterized protein</fullName>
    </submittedName>
</protein>
<dbReference type="AlphaFoldDB" id="A0AAV4IN69"/>